<dbReference type="EMBL" id="KY026787">
    <property type="protein sequence ID" value="AQX34662.1"/>
    <property type="molecule type" value="Genomic_RNA"/>
</dbReference>
<reference evidence="1" key="2">
    <citation type="journal article" date="2017" name="Virus Genes">
        <title>Rotavirus I in feces of a cat with diarrhea.</title>
        <authorList>
            <person name="Phan T.G."/>
            <person name="Leutenegger C.M."/>
            <person name="Chan R."/>
            <person name="Delwart E."/>
        </authorList>
    </citation>
    <scope>NUCLEOTIDE SEQUENCE</scope>
</reference>
<accession>A0A1S6XXJ7</accession>
<dbReference type="SUPFAM" id="SSF111379">
    <property type="entry name" value="VP4 membrane interaction domain"/>
    <property type="match status" value="1"/>
</dbReference>
<proteinExistence type="predicted"/>
<protein>
    <submittedName>
        <fullName evidence="1">VP4</fullName>
    </submittedName>
</protein>
<name>A0A1S6XXJ7_9REOV</name>
<organism evidence="1">
    <name type="scientific">Rotavirus I</name>
    <dbReference type="NCBI Taxonomy" id="1637496"/>
    <lineage>
        <taxon>Viruses</taxon>
        <taxon>Riboviria</taxon>
        <taxon>Orthornavirae</taxon>
        <taxon>Duplornaviricota</taxon>
        <taxon>Resentoviricetes</taxon>
        <taxon>Reovirales</taxon>
        <taxon>Sedoreoviridae</taxon>
        <taxon>Rotavirus</taxon>
        <taxon>Rotavirus iotagastroenteritidis</taxon>
    </lineage>
</organism>
<dbReference type="InterPro" id="IPR038017">
    <property type="entry name" value="Rota_VP4_MID_sf"/>
</dbReference>
<reference evidence="1" key="1">
    <citation type="submission" date="2016-10" db="EMBL/GenBank/DDBJ databases">
        <authorList>
            <person name="de Groot N.N."/>
        </authorList>
    </citation>
    <scope>NUCLEOTIDE SEQUENCE</scope>
</reference>
<evidence type="ECO:0000313" key="1">
    <source>
        <dbReference type="EMBL" id="AQX34662.1"/>
    </source>
</evidence>
<sequence>MFRSLLVEELQMQTNVTSTPLATDTPQARLYNGQNFDENGERHICYRDTRSVDLVFSRSAYPIKSMDANVDEFGNYTFYRKITVDSNNSVSDNTFFRNYMTELLNKNLYAVVKVTVLSTGTIDFSYQGQYAQQYTCTYVSTAGSQNDGQSINSYTAQPTSGGGSGLYCSFDRQLTDSQSRSNPAAGVVTYLLSECVTELTSTAQIEIEIGSIDLHDGTSILLTRHAGCFMKFNATTSARQRKINTSTHIYRHNIPVQQVISQKVEGFWKIVSEVFTIQIRTRISCYGAMGGPFRNWLTINGFKQEELTYDYERNGKTITATTLTTLYPTGKTGIVKPSAAATDFNGHAMAMVPGDILEIRYTENAWSLANSIYAKDFSSDSQHEFCIPDNPSNNMPGFQFYMNYVSGLNHINNSSGKSCFAYSSGGFSQVDLKSYTGIAIVIRFKVKDLPTHNPMQIPNDERKIWQYYSNIGHYGTNKEFEGSGHIRKMNGSQPGFQACYEPIEHQFDMRVAYTALAPSDPAFTTGGGEFKSSVNDDLFNMTLGLQQQINDLSAELNVQQVTSGLFEALSNIYQLPSVVSGFMSTFKKIRGFITSLPARRNAMLRTRNRTLINRKYNLANATSTNVPYKSLTDDQMLTMMNYVVSQDTALQPVVAATILESTPLFHLPVTTQISSRIAKFNGIKPSVGDVLEINIPAKQISIMNSKTNIITLPFDPEVVDDILSKMSVGHSRSLFSLQMRKHILSGRDIRLTLDDIMNDYQLIDITKHLTTEKQKQFFAQFIELYKQAMTV</sequence>